<organism evidence="12 13">
    <name type="scientific">Nitratireductor aquimarinus</name>
    <dbReference type="NCBI Taxonomy" id="889300"/>
    <lineage>
        <taxon>Bacteria</taxon>
        <taxon>Pseudomonadati</taxon>
        <taxon>Pseudomonadota</taxon>
        <taxon>Alphaproteobacteria</taxon>
        <taxon>Hyphomicrobiales</taxon>
        <taxon>Phyllobacteriaceae</taxon>
        <taxon>Nitratireductor</taxon>
    </lineage>
</organism>
<gene>
    <name evidence="12" type="ORF">R2G56_02260</name>
</gene>
<accession>A0ABU4AFS1</accession>
<evidence type="ECO:0000256" key="1">
    <source>
        <dbReference type="ARBA" id="ARBA00001947"/>
    </source>
</evidence>
<dbReference type="PANTHER" id="PTHR18952">
    <property type="entry name" value="CARBONIC ANHYDRASE"/>
    <property type="match status" value="1"/>
</dbReference>
<protein>
    <recommendedName>
        <fullName evidence="5 10">Carbonic anhydrase</fullName>
        <ecNumber evidence="4 10">4.2.1.1</ecNumber>
    </recommendedName>
</protein>
<keyword evidence="8 10" id="KW-0456">Lyase</keyword>
<dbReference type="EC" id="4.2.1.1" evidence="4 10"/>
<keyword evidence="7 10" id="KW-0862">Zinc</keyword>
<evidence type="ECO:0000256" key="5">
    <source>
        <dbReference type="ARBA" id="ARBA00014628"/>
    </source>
</evidence>
<sequence length="241" mass="26269">MLASGLCPICAQTARASERSTWSYQEVSGPAQWGALEEANAACSAGAQQSPIDITGVVEASLPPLEIDWRPGGALLNNGHTIQVNMPKGSTLARGDRRYELLQYHFHAPSEHLVNGRTFAMELHFVHRDTESGALGVLGVFIEPGERDESFESLAAVFPGKVQGSASVADVDPGGLLPDDLAYWFYEGSLTRPPCSEIVDWMVLRTPKRVAAEDIRRFTDLYSGNARPVLQSNRRFILASQ</sequence>
<evidence type="ECO:0000256" key="4">
    <source>
        <dbReference type="ARBA" id="ARBA00012925"/>
    </source>
</evidence>
<reference evidence="12 13" key="1">
    <citation type="submission" date="2023-10" db="EMBL/GenBank/DDBJ databases">
        <authorList>
            <person name="Venkata Ramana C."/>
            <person name="Sasikala C."/>
            <person name="Dhurka M."/>
        </authorList>
    </citation>
    <scope>NUCLEOTIDE SEQUENCE [LARGE SCALE GENOMIC DNA]</scope>
    <source>
        <strain evidence="12 13">KCTC 32151</strain>
    </source>
</reference>
<evidence type="ECO:0000256" key="3">
    <source>
        <dbReference type="ARBA" id="ARBA00010718"/>
    </source>
</evidence>
<dbReference type="InterPro" id="IPR036398">
    <property type="entry name" value="CA_dom_sf"/>
</dbReference>
<dbReference type="CDD" id="cd03124">
    <property type="entry name" value="alpha_CA_prokaryotic_like"/>
    <property type="match status" value="1"/>
</dbReference>
<comment type="function">
    <text evidence="2 10">Reversible hydration of carbon dioxide.</text>
</comment>
<proteinExistence type="inferred from homology"/>
<evidence type="ECO:0000256" key="8">
    <source>
        <dbReference type="ARBA" id="ARBA00023239"/>
    </source>
</evidence>
<comment type="catalytic activity">
    <reaction evidence="9 10">
        <text>hydrogencarbonate + H(+) = CO2 + H2O</text>
        <dbReference type="Rhea" id="RHEA:10748"/>
        <dbReference type="ChEBI" id="CHEBI:15377"/>
        <dbReference type="ChEBI" id="CHEBI:15378"/>
        <dbReference type="ChEBI" id="CHEBI:16526"/>
        <dbReference type="ChEBI" id="CHEBI:17544"/>
        <dbReference type="EC" id="4.2.1.1"/>
    </reaction>
</comment>
<dbReference type="Gene3D" id="3.10.200.10">
    <property type="entry name" value="Alpha carbonic anhydrase"/>
    <property type="match status" value="1"/>
</dbReference>
<dbReference type="SUPFAM" id="SSF51069">
    <property type="entry name" value="Carbonic anhydrase"/>
    <property type="match status" value="1"/>
</dbReference>
<dbReference type="RefSeq" id="WP_317560318.1">
    <property type="nucleotide sequence ID" value="NZ_JAWLIP010000001.1"/>
</dbReference>
<evidence type="ECO:0000256" key="9">
    <source>
        <dbReference type="ARBA" id="ARBA00048348"/>
    </source>
</evidence>
<feature type="domain" description="Alpha-carbonic anhydrase" evidence="11">
    <location>
        <begin position="20"/>
        <end position="241"/>
    </location>
</feature>
<dbReference type="InterPro" id="IPR041891">
    <property type="entry name" value="Alpha_CA_prokaryot-like"/>
</dbReference>
<keyword evidence="6 10" id="KW-0479">Metal-binding</keyword>
<comment type="caution">
    <text evidence="12">The sequence shown here is derived from an EMBL/GenBank/DDBJ whole genome shotgun (WGS) entry which is preliminary data.</text>
</comment>
<evidence type="ECO:0000313" key="13">
    <source>
        <dbReference type="Proteomes" id="UP001185659"/>
    </source>
</evidence>
<name>A0ABU4AFS1_9HYPH</name>
<dbReference type="SMART" id="SM01057">
    <property type="entry name" value="Carb_anhydrase"/>
    <property type="match status" value="1"/>
</dbReference>
<dbReference type="PROSITE" id="PS51144">
    <property type="entry name" value="ALPHA_CA_2"/>
    <property type="match status" value="1"/>
</dbReference>
<dbReference type="InterPro" id="IPR023561">
    <property type="entry name" value="Carbonic_anhydrase_a-class"/>
</dbReference>
<dbReference type="EMBL" id="JAWLIP010000001">
    <property type="protein sequence ID" value="MDV6225097.1"/>
    <property type="molecule type" value="Genomic_DNA"/>
</dbReference>
<evidence type="ECO:0000256" key="10">
    <source>
        <dbReference type="RuleBase" id="RU367011"/>
    </source>
</evidence>
<keyword evidence="13" id="KW-1185">Reference proteome</keyword>
<evidence type="ECO:0000256" key="2">
    <source>
        <dbReference type="ARBA" id="ARBA00002904"/>
    </source>
</evidence>
<evidence type="ECO:0000256" key="6">
    <source>
        <dbReference type="ARBA" id="ARBA00022723"/>
    </source>
</evidence>
<evidence type="ECO:0000259" key="11">
    <source>
        <dbReference type="PROSITE" id="PS51144"/>
    </source>
</evidence>
<dbReference type="Proteomes" id="UP001185659">
    <property type="component" value="Unassembled WGS sequence"/>
</dbReference>
<dbReference type="PROSITE" id="PS00162">
    <property type="entry name" value="ALPHA_CA_1"/>
    <property type="match status" value="1"/>
</dbReference>
<comment type="cofactor">
    <cofactor evidence="1 10">
        <name>Zn(2+)</name>
        <dbReference type="ChEBI" id="CHEBI:29105"/>
    </cofactor>
</comment>
<evidence type="ECO:0000313" key="12">
    <source>
        <dbReference type="EMBL" id="MDV6225097.1"/>
    </source>
</evidence>
<dbReference type="InterPro" id="IPR001148">
    <property type="entry name" value="CA_dom"/>
</dbReference>
<dbReference type="InterPro" id="IPR018338">
    <property type="entry name" value="Carbonic_anhydrase_a-class_CS"/>
</dbReference>
<evidence type="ECO:0000256" key="7">
    <source>
        <dbReference type="ARBA" id="ARBA00022833"/>
    </source>
</evidence>
<dbReference type="Pfam" id="PF00194">
    <property type="entry name" value="Carb_anhydrase"/>
    <property type="match status" value="1"/>
</dbReference>
<comment type="similarity">
    <text evidence="3 10">Belongs to the alpha-carbonic anhydrase family.</text>
</comment>
<dbReference type="PANTHER" id="PTHR18952:SF265">
    <property type="entry name" value="CARBONIC ANHYDRASE"/>
    <property type="match status" value="1"/>
</dbReference>